<keyword evidence="3" id="KW-1185">Reference proteome</keyword>
<dbReference type="EMBL" id="JAJLJH010000007">
    <property type="protein sequence ID" value="MCK9688060.1"/>
    <property type="molecule type" value="Genomic_DNA"/>
</dbReference>
<dbReference type="Proteomes" id="UP001139353">
    <property type="component" value="Unassembled WGS sequence"/>
</dbReference>
<evidence type="ECO:0000259" key="1">
    <source>
        <dbReference type="Pfam" id="PF13761"/>
    </source>
</evidence>
<dbReference type="InterPro" id="IPR025311">
    <property type="entry name" value="DUF4166"/>
</dbReference>
<reference evidence="2" key="1">
    <citation type="submission" date="2021-11" db="EMBL/GenBank/DDBJ databases">
        <title>BS-T2-15 a new species belonging to the Comamonadaceae family isolated from the soil of a French oak forest.</title>
        <authorList>
            <person name="Mieszkin S."/>
            <person name="Alain K."/>
        </authorList>
    </citation>
    <scope>NUCLEOTIDE SEQUENCE</scope>
    <source>
        <strain evidence="2">BS-T2-15</strain>
    </source>
</reference>
<accession>A0A9X1YN71</accession>
<sequence length="219" mass="23427">MTSSLTTPLSAPATVRALDLPALVGPGAWARLPPAVRRRFGVDHGAATYVGRMELRCSPVGRVFAALSRLFGSPLSGVTSDAVPTSVRVFDDGRGGMVWERSFHTAGPRAPHVVRSTKQLAADGGLVERTDGGLSMALDVFEERGALVFESRRFTLMLGRLRIPVPALLTPGTCRVTHTDLGDGLFRFDLDMVHPLWGHTFHQSGVFVDPVADAEGAAQ</sequence>
<gene>
    <name evidence="2" type="ORF">LPC04_20340</name>
</gene>
<comment type="caution">
    <text evidence="2">The sequence shown here is derived from an EMBL/GenBank/DDBJ whole genome shotgun (WGS) entry which is preliminary data.</text>
</comment>
<dbReference type="RefSeq" id="WP_275684106.1">
    <property type="nucleotide sequence ID" value="NZ_JAJLJH010000007.1"/>
</dbReference>
<evidence type="ECO:0000313" key="3">
    <source>
        <dbReference type="Proteomes" id="UP001139353"/>
    </source>
</evidence>
<name>A0A9X1YN71_9BURK</name>
<proteinExistence type="predicted"/>
<dbReference type="Pfam" id="PF13761">
    <property type="entry name" value="DUF4166"/>
    <property type="match status" value="1"/>
</dbReference>
<organism evidence="2 3">
    <name type="scientific">Scleromatobacter humisilvae</name>
    <dbReference type="NCBI Taxonomy" id="2897159"/>
    <lineage>
        <taxon>Bacteria</taxon>
        <taxon>Pseudomonadati</taxon>
        <taxon>Pseudomonadota</taxon>
        <taxon>Betaproteobacteria</taxon>
        <taxon>Burkholderiales</taxon>
        <taxon>Sphaerotilaceae</taxon>
        <taxon>Scleromatobacter</taxon>
    </lineage>
</organism>
<feature type="domain" description="DUF4166" evidence="1">
    <location>
        <begin position="32"/>
        <end position="207"/>
    </location>
</feature>
<dbReference type="AlphaFoldDB" id="A0A9X1YN71"/>
<evidence type="ECO:0000313" key="2">
    <source>
        <dbReference type="EMBL" id="MCK9688060.1"/>
    </source>
</evidence>
<protein>
    <submittedName>
        <fullName evidence="2">DUF4166 domain-containing protein</fullName>
    </submittedName>
</protein>